<dbReference type="InterPro" id="IPR008598">
    <property type="entry name" value="Di19_Zn-bd"/>
</dbReference>
<name>A0ABQ9LC34_HEVBR</name>
<evidence type="ECO:0008006" key="7">
    <source>
        <dbReference type="Google" id="ProtNLM"/>
    </source>
</evidence>
<proteinExistence type="inferred from homology"/>
<gene>
    <name evidence="5" type="ORF">P3X46_023437</name>
</gene>
<protein>
    <recommendedName>
        <fullName evidence="7">Drought induced 19 protein type zinc-binding domain-containing protein</fullName>
    </recommendedName>
</protein>
<keyword evidence="6" id="KW-1185">Reference proteome</keyword>
<dbReference type="Proteomes" id="UP001174677">
    <property type="component" value="Chromosome 13"/>
</dbReference>
<dbReference type="InterPro" id="IPR033347">
    <property type="entry name" value="Di19"/>
</dbReference>
<reference evidence="5" key="1">
    <citation type="journal article" date="2023" name="Plant Biotechnol. J.">
        <title>Chromosome-level wild Hevea brasiliensis genome provides new tools for genomic-assisted breeding and valuable loci to elevate rubber yield.</title>
        <authorList>
            <person name="Cheng H."/>
            <person name="Song X."/>
            <person name="Hu Y."/>
            <person name="Wu T."/>
            <person name="Yang Q."/>
            <person name="An Z."/>
            <person name="Feng S."/>
            <person name="Deng Z."/>
            <person name="Wu W."/>
            <person name="Zeng X."/>
            <person name="Tu M."/>
            <person name="Wang X."/>
            <person name="Huang H."/>
        </authorList>
    </citation>
    <scope>NUCLEOTIDE SEQUENCE</scope>
    <source>
        <strain evidence="5">MT/VB/25A 57/8</strain>
    </source>
</reference>
<evidence type="ECO:0000256" key="2">
    <source>
        <dbReference type="SAM" id="MobiDB-lite"/>
    </source>
</evidence>
<evidence type="ECO:0000259" key="4">
    <source>
        <dbReference type="Pfam" id="PF14571"/>
    </source>
</evidence>
<dbReference type="PANTHER" id="PTHR31875:SF24">
    <property type="entry name" value="PROTEIN DEHYDRATION-INDUCED 19 HOMOLOG 5"/>
    <property type="match status" value="1"/>
</dbReference>
<feature type="region of interest" description="Disordered" evidence="2">
    <location>
        <begin position="156"/>
        <end position="196"/>
    </location>
</feature>
<evidence type="ECO:0000256" key="1">
    <source>
        <dbReference type="ARBA" id="ARBA00007109"/>
    </source>
</evidence>
<evidence type="ECO:0000313" key="5">
    <source>
        <dbReference type="EMBL" id="KAJ9163807.1"/>
    </source>
</evidence>
<evidence type="ECO:0000259" key="3">
    <source>
        <dbReference type="Pfam" id="PF05605"/>
    </source>
</evidence>
<organism evidence="5 6">
    <name type="scientific">Hevea brasiliensis</name>
    <name type="common">Para rubber tree</name>
    <name type="synonym">Siphonia brasiliensis</name>
    <dbReference type="NCBI Taxonomy" id="3981"/>
    <lineage>
        <taxon>Eukaryota</taxon>
        <taxon>Viridiplantae</taxon>
        <taxon>Streptophyta</taxon>
        <taxon>Embryophyta</taxon>
        <taxon>Tracheophyta</taxon>
        <taxon>Spermatophyta</taxon>
        <taxon>Magnoliopsida</taxon>
        <taxon>eudicotyledons</taxon>
        <taxon>Gunneridae</taxon>
        <taxon>Pentapetalae</taxon>
        <taxon>rosids</taxon>
        <taxon>fabids</taxon>
        <taxon>Malpighiales</taxon>
        <taxon>Euphorbiaceae</taxon>
        <taxon>Crotonoideae</taxon>
        <taxon>Micrandreae</taxon>
        <taxon>Hevea</taxon>
    </lineage>
</organism>
<feature type="compositionally biased region" description="Polar residues" evidence="2">
    <location>
        <begin position="159"/>
        <end position="171"/>
    </location>
</feature>
<evidence type="ECO:0000313" key="6">
    <source>
        <dbReference type="Proteomes" id="UP001174677"/>
    </source>
</evidence>
<dbReference type="Pfam" id="PF14571">
    <property type="entry name" value="Di19_C"/>
    <property type="match status" value="1"/>
</dbReference>
<accession>A0ABQ9LC34</accession>
<dbReference type="Pfam" id="PF05605">
    <property type="entry name" value="zf-Di19"/>
    <property type="match status" value="1"/>
</dbReference>
<dbReference type="InterPro" id="IPR027935">
    <property type="entry name" value="Di19_C"/>
</dbReference>
<dbReference type="PANTHER" id="PTHR31875">
    <property type="entry name" value="PROTEIN DEHYDRATION-INDUCED 19"/>
    <property type="match status" value="1"/>
</dbReference>
<feature type="domain" description="Di19 zinc-binding" evidence="3">
    <location>
        <begin position="45"/>
        <end position="97"/>
    </location>
</feature>
<comment type="caution">
    <text evidence="5">The sequence shown here is derived from an EMBL/GenBank/DDBJ whole genome shotgun (WGS) entry which is preliminary data.</text>
</comment>
<feature type="domain" description="Di19 C-terminal" evidence="4">
    <location>
        <begin position="122"/>
        <end position="207"/>
    </location>
</feature>
<dbReference type="EMBL" id="JARPOI010000013">
    <property type="protein sequence ID" value="KAJ9163807.1"/>
    <property type="molecule type" value="Genomic_DNA"/>
</dbReference>
<comment type="similarity">
    <text evidence="1">Belongs to the Di19 family.</text>
</comment>
<sequence>MDVDFWPSRVRAAKHLSAVQAARYDSGNNHLVIDDSDGDEDARAYFLCPFCYVDIEVHLLCSHLQDEHCFDLKNAVCPLCAANLGKDVIGHFIVQHASSLKRRRKPLKSGLWTGSSAMIGKELSLFLGTSTNGRLNSNESAPDPLLSPFLGIVSHSHPKGSQQDESSNRSAYSERSEISSLDGGDEEGSEERRQKAEFVQHLVASTIF</sequence>